<dbReference type="Pfam" id="PF10584">
    <property type="entry name" value="Proteasome_A_N"/>
    <property type="match status" value="1"/>
</dbReference>
<dbReference type="NCBIfam" id="NF003075">
    <property type="entry name" value="PRK03996.1"/>
    <property type="match status" value="1"/>
</dbReference>
<dbReference type="GO" id="GO:0005634">
    <property type="term" value="C:nucleus"/>
    <property type="evidence" value="ECO:0007669"/>
    <property type="project" value="UniProtKB-SubCell"/>
</dbReference>
<dbReference type="SUPFAM" id="SSF54001">
    <property type="entry name" value="Cysteine proteinases"/>
    <property type="match status" value="1"/>
</dbReference>
<dbReference type="EMBL" id="MVBO01000072">
    <property type="protein sequence ID" value="OZJ03706.1"/>
    <property type="molecule type" value="Genomic_DNA"/>
</dbReference>
<dbReference type="SUPFAM" id="SSF56235">
    <property type="entry name" value="N-terminal nucleophile aminohydrolases (Ntn hydrolases)"/>
    <property type="match status" value="1"/>
</dbReference>
<dbReference type="InterPro" id="IPR028889">
    <property type="entry name" value="USP"/>
</dbReference>
<dbReference type="InterPro" id="IPR023332">
    <property type="entry name" value="Proteasome_alpha-type"/>
</dbReference>
<dbReference type="SMART" id="SM00948">
    <property type="entry name" value="Proteasome_A_N"/>
    <property type="match status" value="1"/>
</dbReference>
<evidence type="ECO:0000256" key="4">
    <source>
        <dbReference type="ARBA" id="ARBA00022490"/>
    </source>
</evidence>
<gene>
    <name evidence="9" type="ORF">BZG36_03302</name>
</gene>
<dbReference type="Pfam" id="PF00227">
    <property type="entry name" value="Proteasome"/>
    <property type="match status" value="1"/>
</dbReference>
<dbReference type="InterPro" id="IPR000426">
    <property type="entry name" value="Proteasome_asu_N"/>
</dbReference>
<dbReference type="Proteomes" id="UP000242875">
    <property type="component" value="Unassembled WGS sequence"/>
</dbReference>
<evidence type="ECO:0000256" key="1">
    <source>
        <dbReference type="ARBA" id="ARBA00002000"/>
    </source>
</evidence>
<evidence type="ECO:0000256" key="7">
    <source>
        <dbReference type="PROSITE-ProRule" id="PRU00808"/>
    </source>
</evidence>
<dbReference type="InterPro" id="IPR050115">
    <property type="entry name" value="Proteasome_alpha"/>
</dbReference>
<dbReference type="CDD" id="cd03750">
    <property type="entry name" value="proteasome_alpha_type_2"/>
    <property type="match status" value="1"/>
</dbReference>
<dbReference type="Pfam" id="PF00443">
    <property type="entry name" value="UCH"/>
    <property type="match status" value="1"/>
</dbReference>
<dbReference type="InterPro" id="IPR001394">
    <property type="entry name" value="Peptidase_C19_UCH"/>
</dbReference>
<keyword evidence="4" id="KW-0963">Cytoplasm</keyword>
<dbReference type="GO" id="GO:0019773">
    <property type="term" value="C:proteasome core complex, alpha-subunit complex"/>
    <property type="evidence" value="ECO:0007669"/>
    <property type="project" value="UniProtKB-UniRule"/>
</dbReference>
<feature type="domain" description="USP" evidence="8">
    <location>
        <begin position="48"/>
        <end position="571"/>
    </location>
</feature>
<keyword evidence="5 7" id="KW-0647">Proteasome</keyword>
<name>A0A261XZB7_9FUNG</name>
<dbReference type="InterPro" id="IPR038765">
    <property type="entry name" value="Papain-like_cys_pep_sf"/>
</dbReference>
<proteinExistence type="inferred from homology"/>
<dbReference type="InterPro" id="IPR029055">
    <property type="entry name" value="Ntn_hydrolases_N"/>
</dbReference>
<dbReference type="OrthoDB" id="431557at2759"/>
<comment type="subcellular location">
    <subcellularLocation>
        <location evidence="3">Cytoplasm</location>
    </subcellularLocation>
    <subcellularLocation>
        <location evidence="2">Nucleus</location>
    </subcellularLocation>
</comment>
<evidence type="ECO:0000256" key="5">
    <source>
        <dbReference type="ARBA" id="ARBA00022942"/>
    </source>
</evidence>
<evidence type="ECO:0000256" key="2">
    <source>
        <dbReference type="ARBA" id="ARBA00004123"/>
    </source>
</evidence>
<comment type="similarity">
    <text evidence="7">Belongs to the peptidase T1A family.</text>
</comment>
<dbReference type="GO" id="GO:0016579">
    <property type="term" value="P:protein deubiquitination"/>
    <property type="evidence" value="ECO:0007669"/>
    <property type="project" value="InterPro"/>
</dbReference>
<evidence type="ECO:0000256" key="3">
    <source>
        <dbReference type="ARBA" id="ARBA00004496"/>
    </source>
</evidence>
<dbReference type="Gene3D" id="3.90.70.10">
    <property type="entry name" value="Cysteine proteinases"/>
    <property type="match status" value="1"/>
</dbReference>
<evidence type="ECO:0000313" key="9">
    <source>
        <dbReference type="EMBL" id="OZJ03706.1"/>
    </source>
</evidence>
<dbReference type="InterPro" id="IPR001353">
    <property type="entry name" value="Proteasome_sua/b"/>
</dbReference>
<dbReference type="PROSITE" id="PS51475">
    <property type="entry name" value="PROTEASOME_ALPHA_2"/>
    <property type="match status" value="1"/>
</dbReference>
<evidence type="ECO:0000313" key="10">
    <source>
        <dbReference type="Proteomes" id="UP000242875"/>
    </source>
</evidence>
<reference evidence="9 10" key="1">
    <citation type="journal article" date="2017" name="Mycologia">
        <title>Bifiguratus adelaidae, gen. et sp. nov., a new member of Mucoromycotina in endophytic and soil-dwelling habitats.</title>
        <authorList>
            <person name="Torres-Cruz T.J."/>
            <person name="Billingsley Tobias T.L."/>
            <person name="Almatruk M."/>
            <person name="Hesse C."/>
            <person name="Kuske C.R."/>
            <person name="Desiro A."/>
            <person name="Benucci G.M."/>
            <person name="Bonito G."/>
            <person name="Stajich J.E."/>
            <person name="Dunlap C."/>
            <person name="Arnold A.E."/>
            <person name="Porras-Alfaro A."/>
        </authorList>
    </citation>
    <scope>NUCLEOTIDE SEQUENCE [LARGE SCALE GENOMIC DNA]</scope>
    <source>
        <strain evidence="9 10">AZ0501</strain>
    </source>
</reference>
<comment type="caution">
    <text evidence="9">The sequence shown here is derived from an EMBL/GenBank/DDBJ whole genome shotgun (WGS) entry which is preliminary data.</text>
</comment>
<protein>
    <recommendedName>
        <fullName evidence="8">USP domain-containing protein</fullName>
    </recommendedName>
</protein>
<dbReference type="FunFam" id="3.60.20.10:FF:000028">
    <property type="entry name" value="Proteasome subunit alpha type"/>
    <property type="match status" value="1"/>
</dbReference>
<comment type="function">
    <text evidence="1">The proteasome is a multicatalytic proteinase complex which is characterized by its ability to cleave peptides with Arg, Phe, Tyr, Leu, and Glu adjacent to the leaving group at neutral or slightly basic pH. The proteasome has an ATP-dependent proteolytic activity.</text>
</comment>
<dbReference type="GO" id="GO:0004843">
    <property type="term" value="F:cysteine-type deubiquitinase activity"/>
    <property type="evidence" value="ECO:0007669"/>
    <property type="project" value="InterPro"/>
</dbReference>
<dbReference type="Gene3D" id="3.60.20.10">
    <property type="entry name" value="Glutamine Phosphoribosylpyrophosphate, subunit 1, domain 1"/>
    <property type="match status" value="1"/>
</dbReference>
<dbReference type="PROSITE" id="PS50235">
    <property type="entry name" value="USP_3"/>
    <property type="match status" value="1"/>
</dbReference>
<accession>A0A261XZB7</accession>
<evidence type="ECO:0000256" key="6">
    <source>
        <dbReference type="ARBA" id="ARBA00023242"/>
    </source>
</evidence>
<evidence type="ECO:0000259" key="8">
    <source>
        <dbReference type="PROSITE" id="PS50235"/>
    </source>
</evidence>
<organism evidence="9 10">
    <name type="scientific">Bifiguratus adelaidae</name>
    <dbReference type="NCBI Taxonomy" id="1938954"/>
    <lineage>
        <taxon>Eukaryota</taxon>
        <taxon>Fungi</taxon>
        <taxon>Fungi incertae sedis</taxon>
        <taxon>Mucoromycota</taxon>
        <taxon>Mucoromycotina</taxon>
        <taxon>Endogonomycetes</taxon>
        <taxon>Endogonales</taxon>
        <taxon>Endogonales incertae sedis</taxon>
        <taxon>Bifiguratus</taxon>
    </lineage>
</organism>
<sequence length="824" mass="90578">MLPNYPIPLAVAGLAIVASGLMGANDASRRRRRLRRKIAAGADGQYVLGLVNVGNTSFLNATLQGKKCLASLSTMRSYLAERIEPTEVPSKRSQAVEDFVIESVAFALFRVIEALNTPLSEPHAFMPRELLKAIESQAHVPLLGQHTHSSSSHLLGGHGHEESITEPFSFFEVLSDLLTSEEEMQYLESPAPLLDANTVRGMLAVPNPVTPPHEPTDGVSESSITSSLHTINTISTMWSSISTVGGYKRPRLIRTHNPFKGLLAAKRSCLKCGYTTAIQHYAFDTITIYPNWAGNQTLEECLADFTHVTTNAGFECRRCALVSTLQVLTKQKRDASEQDAHALSEKIGRIEDALHRDVEKMLPGVTLLPSSPAPPAKKHVMFAKLPRALCIHVSTASEAPRWLSNDSHREFTQISPRLKFAEHVDLAPFTTTGYLSGHGPEVAIKPAGPTAHVRSRCGRIHTTSVVRSGDQGLALALPPPDSKLYYTKISEEKLRPMLYRLQSVLTLDTERSRRRYIAFRRKRLPTGNSIPSMASVHTPSKFWKICDDIVEEVDLEIVLASQPCMLFYEREILLLSLMSDRYSFSLTTFSPSGKLVQIEYALNAVGSGVTSIGIKATNGIVIATEKKSSSPLVDDSSIEKVAVICANVGMVYSGMGPDFRVLVNKARKSAQAYKRIHMEDPPVRILVQDVASVMQEFTQSGGVRPFGVSLLIAGYDDIAGPSLYQVDPSGSYWAWKATAMGKNMVNAKTFLEKRYNEDIELEDAVHTAILTLKEGFEGQMTENSIEIGIIGTSTMGISGNDRKEKPLFRRLNATEVRDYLANIA</sequence>
<dbReference type="GO" id="GO:0005737">
    <property type="term" value="C:cytoplasm"/>
    <property type="evidence" value="ECO:0007669"/>
    <property type="project" value="UniProtKB-SubCell"/>
</dbReference>
<dbReference type="PROSITE" id="PS00388">
    <property type="entry name" value="PROTEASOME_ALPHA_1"/>
    <property type="match status" value="1"/>
</dbReference>
<dbReference type="AlphaFoldDB" id="A0A261XZB7"/>
<dbReference type="GO" id="GO:0006511">
    <property type="term" value="P:ubiquitin-dependent protein catabolic process"/>
    <property type="evidence" value="ECO:0007669"/>
    <property type="project" value="InterPro"/>
</dbReference>
<keyword evidence="10" id="KW-1185">Reference proteome</keyword>
<dbReference type="PANTHER" id="PTHR11599">
    <property type="entry name" value="PROTEASOME SUBUNIT ALPHA/BETA"/>
    <property type="match status" value="1"/>
</dbReference>
<keyword evidence="6" id="KW-0539">Nucleus</keyword>